<dbReference type="GO" id="GO:0005840">
    <property type="term" value="C:ribosome"/>
    <property type="evidence" value="ECO:0007669"/>
    <property type="project" value="TreeGrafter"/>
</dbReference>
<name>A0A395JUU2_9GAMM</name>
<keyword evidence="3" id="KW-1185">Reference proteome</keyword>
<dbReference type="InterPro" id="IPR007481">
    <property type="entry name" value="SspB"/>
</dbReference>
<evidence type="ECO:0000313" key="2">
    <source>
        <dbReference type="EMBL" id="RBP53328.1"/>
    </source>
</evidence>
<reference evidence="2 3" key="1">
    <citation type="submission" date="2018-06" db="EMBL/GenBank/DDBJ databases">
        <title>Genomic Encyclopedia of Type Strains, Phase IV (KMG-IV): sequencing the most valuable type-strain genomes for metagenomic binning, comparative biology and taxonomic classification.</title>
        <authorList>
            <person name="Goeker M."/>
        </authorList>
    </citation>
    <scope>NUCLEOTIDE SEQUENCE [LARGE SCALE GENOMIC DNA]</scope>
    <source>
        <strain evidence="2 3">DSM 24032</strain>
    </source>
</reference>
<protein>
    <submittedName>
        <fullName evidence="2">Stringent starvation protein B</fullName>
    </submittedName>
</protein>
<dbReference type="InterPro" id="IPR036760">
    <property type="entry name" value="SspB-like_sf"/>
</dbReference>
<dbReference type="FunCoup" id="A0A395JUU2">
    <property type="interactions" value="101"/>
</dbReference>
<dbReference type="GO" id="GO:0045732">
    <property type="term" value="P:positive regulation of protein catabolic process"/>
    <property type="evidence" value="ECO:0007669"/>
    <property type="project" value="TreeGrafter"/>
</dbReference>
<feature type="region of interest" description="Disordered" evidence="1">
    <location>
        <begin position="99"/>
        <end position="142"/>
    </location>
</feature>
<dbReference type="InParanoid" id="A0A395JUU2"/>
<sequence length="142" mass="15655">MTSTKPYLLRAIFEWAEDNGFTPQVLVNATADGVEVPTGHVVDGQIVLNISSSAIQLHVMDNECLSFSARFSGIEQDIFLPIDSILAIFARENSQGIFFEEGDDELDPDPNPSAAKRNVSEPTKLEPKQKAKRDASHLKIIK</sequence>
<dbReference type="Proteomes" id="UP000253083">
    <property type="component" value="Unassembled WGS sequence"/>
</dbReference>
<dbReference type="GO" id="GO:0005829">
    <property type="term" value="C:cytosol"/>
    <property type="evidence" value="ECO:0007669"/>
    <property type="project" value="TreeGrafter"/>
</dbReference>
<dbReference type="PANTHER" id="PTHR37486:SF1">
    <property type="entry name" value="STRINGENT STARVATION PROTEIN B"/>
    <property type="match status" value="1"/>
</dbReference>
<dbReference type="PANTHER" id="PTHR37486">
    <property type="entry name" value="STRINGENT STARVATION PROTEIN B"/>
    <property type="match status" value="1"/>
</dbReference>
<evidence type="ECO:0000313" key="3">
    <source>
        <dbReference type="Proteomes" id="UP000253083"/>
    </source>
</evidence>
<comment type="caution">
    <text evidence="2">The sequence shown here is derived from an EMBL/GenBank/DDBJ whole genome shotgun (WGS) entry which is preliminary data.</text>
</comment>
<dbReference type="PIRSF" id="PIRSF005276">
    <property type="entry name" value="SspB"/>
    <property type="match status" value="1"/>
</dbReference>
<dbReference type="SUPFAM" id="SSF101738">
    <property type="entry name" value="SspB-like"/>
    <property type="match status" value="1"/>
</dbReference>
<dbReference type="RefSeq" id="WP_211316835.1">
    <property type="nucleotide sequence ID" value="NZ_QNRT01000001.1"/>
</dbReference>
<gene>
    <name evidence="2" type="ORF">DFR28_101714</name>
</gene>
<feature type="compositionally biased region" description="Basic and acidic residues" evidence="1">
    <location>
        <begin position="123"/>
        <end position="142"/>
    </location>
</feature>
<dbReference type="NCBIfam" id="NF008769">
    <property type="entry name" value="PRK11798.2-5"/>
    <property type="match status" value="1"/>
</dbReference>
<dbReference type="AlphaFoldDB" id="A0A395JUU2"/>
<organism evidence="2 3">
    <name type="scientific">Arenicella xantha</name>
    <dbReference type="NCBI Taxonomy" id="644221"/>
    <lineage>
        <taxon>Bacteria</taxon>
        <taxon>Pseudomonadati</taxon>
        <taxon>Pseudomonadota</taxon>
        <taxon>Gammaproteobacteria</taxon>
        <taxon>Arenicellales</taxon>
        <taxon>Arenicellaceae</taxon>
        <taxon>Arenicella</taxon>
    </lineage>
</organism>
<evidence type="ECO:0000256" key="1">
    <source>
        <dbReference type="SAM" id="MobiDB-lite"/>
    </source>
</evidence>
<accession>A0A395JUU2</accession>
<dbReference type="Gene3D" id="2.30.30.220">
    <property type="entry name" value="SspB-like"/>
    <property type="match status" value="1"/>
</dbReference>
<dbReference type="EMBL" id="QNRT01000001">
    <property type="protein sequence ID" value="RBP53328.1"/>
    <property type="molecule type" value="Genomic_DNA"/>
</dbReference>
<proteinExistence type="predicted"/>
<dbReference type="Pfam" id="PF04386">
    <property type="entry name" value="SspB"/>
    <property type="match status" value="1"/>
</dbReference>